<name>A0ABQ2UNS2_9PSEU</name>
<dbReference type="EMBL" id="BMRE01000016">
    <property type="protein sequence ID" value="GGU43255.1"/>
    <property type="molecule type" value="Genomic_DNA"/>
</dbReference>
<dbReference type="InterPro" id="IPR000477">
    <property type="entry name" value="RT_dom"/>
</dbReference>
<evidence type="ECO:0000259" key="1">
    <source>
        <dbReference type="PROSITE" id="PS50878"/>
    </source>
</evidence>
<evidence type="ECO:0000313" key="3">
    <source>
        <dbReference type="Proteomes" id="UP000649573"/>
    </source>
</evidence>
<dbReference type="InterPro" id="IPR043502">
    <property type="entry name" value="DNA/RNA_pol_sf"/>
</dbReference>
<feature type="domain" description="Reverse transcriptase" evidence="1">
    <location>
        <begin position="1"/>
        <end position="77"/>
    </location>
</feature>
<dbReference type="Proteomes" id="UP000649573">
    <property type="component" value="Unassembled WGS sequence"/>
</dbReference>
<sequence length="77" mass="8709">MGWRKRPETVRNAVTHGEPDEATALVGYVDDMVVLCHSRRQAEQVKAMVALWLAPRGLSFNGDKTRIIHLDDGFDFL</sequence>
<keyword evidence="3" id="KW-1185">Reference proteome</keyword>
<accession>A0ABQ2UNS2</accession>
<dbReference type="Pfam" id="PF00078">
    <property type="entry name" value="RVT_1"/>
    <property type="match status" value="1"/>
</dbReference>
<dbReference type="SUPFAM" id="SSF56672">
    <property type="entry name" value="DNA/RNA polymerases"/>
    <property type="match status" value="1"/>
</dbReference>
<dbReference type="PROSITE" id="PS50878">
    <property type="entry name" value="RT_POL"/>
    <property type="match status" value="1"/>
</dbReference>
<proteinExistence type="predicted"/>
<organism evidence="2 3">
    <name type="scientific">Lentzea flava</name>
    <dbReference type="NCBI Taxonomy" id="103732"/>
    <lineage>
        <taxon>Bacteria</taxon>
        <taxon>Bacillati</taxon>
        <taxon>Actinomycetota</taxon>
        <taxon>Actinomycetes</taxon>
        <taxon>Pseudonocardiales</taxon>
        <taxon>Pseudonocardiaceae</taxon>
        <taxon>Lentzea</taxon>
    </lineage>
</organism>
<gene>
    <name evidence="2" type="ORF">GCM10010178_39690</name>
</gene>
<evidence type="ECO:0000313" key="2">
    <source>
        <dbReference type="EMBL" id="GGU43255.1"/>
    </source>
</evidence>
<reference evidence="3" key="1">
    <citation type="journal article" date="2019" name="Int. J. Syst. Evol. Microbiol.">
        <title>The Global Catalogue of Microorganisms (GCM) 10K type strain sequencing project: providing services to taxonomists for standard genome sequencing and annotation.</title>
        <authorList>
            <consortium name="The Broad Institute Genomics Platform"/>
            <consortium name="The Broad Institute Genome Sequencing Center for Infectious Disease"/>
            <person name="Wu L."/>
            <person name="Ma J."/>
        </authorList>
    </citation>
    <scope>NUCLEOTIDE SEQUENCE [LARGE SCALE GENOMIC DNA]</scope>
    <source>
        <strain evidence="3">JCM 3296</strain>
    </source>
</reference>
<dbReference type="RefSeq" id="WP_189255193.1">
    <property type="nucleotide sequence ID" value="NZ_BMRE01000016.1"/>
</dbReference>
<protein>
    <recommendedName>
        <fullName evidence="1">Reverse transcriptase domain-containing protein</fullName>
    </recommendedName>
</protein>
<comment type="caution">
    <text evidence="2">The sequence shown here is derived from an EMBL/GenBank/DDBJ whole genome shotgun (WGS) entry which is preliminary data.</text>
</comment>